<sequence>MKKNTGFTLIELMVAMGIAMVTLLAVSTLYINTKQTFNLQGMQNRLSEDGRFAISMLQRVISQAGFRPNPNALITSDRISAISNSSLSVRFNSDGTNQIGCNGTSTAAGDTTLTISSASNKLQCDTIDWITPSTTGTGNATEVVDFKVQYGIDEADTDAGLPNTPADYGCGALATDTSFRVRNCIPNRYVNTLPGGVNADQIVAVKVCLVLRTEKTDNSLVKSAAINDCSGTAITNSQNDKKLYRTFRSTIMIKNR</sequence>
<evidence type="ECO:0000256" key="1">
    <source>
        <dbReference type="SAM" id="Phobius"/>
    </source>
</evidence>
<name>A0A7H9BKK3_9NEIS</name>
<dbReference type="InterPro" id="IPR045584">
    <property type="entry name" value="Pilin-like"/>
</dbReference>
<dbReference type="Proteomes" id="UP000509597">
    <property type="component" value="Chromosome"/>
</dbReference>
<dbReference type="Pfam" id="PF16074">
    <property type="entry name" value="PilW"/>
    <property type="match status" value="1"/>
</dbReference>
<accession>A0A7H9BKK3</accession>
<evidence type="ECO:0000313" key="3">
    <source>
        <dbReference type="Proteomes" id="UP000509597"/>
    </source>
</evidence>
<dbReference type="EMBL" id="CP058627">
    <property type="protein sequence ID" value="QLG89205.1"/>
    <property type="molecule type" value="Genomic_DNA"/>
</dbReference>
<dbReference type="InterPro" id="IPR012902">
    <property type="entry name" value="N_methyl_site"/>
</dbReference>
<dbReference type="KEGG" id="chiz:HQ393_13655"/>
<keyword evidence="1" id="KW-1133">Transmembrane helix</keyword>
<organism evidence="2 3">
    <name type="scientific">Chitinibacter bivalviorum</name>
    <dbReference type="NCBI Taxonomy" id="2739434"/>
    <lineage>
        <taxon>Bacteria</taxon>
        <taxon>Pseudomonadati</taxon>
        <taxon>Pseudomonadota</taxon>
        <taxon>Betaproteobacteria</taxon>
        <taxon>Neisseriales</taxon>
        <taxon>Chitinibacteraceae</taxon>
        <taxon>Chitinibacter</taxon>
    </lineage>
</organism>
<proteinExistence type="predicted"/>
<reference evidence="2 3" key="1">
    <citation type="submission" date="2020-07" db="EMBL/GenBank/DDBJ databases">
        <title>Complete genome sequence of Chitinibacter sp. 2T18.</title>
        <authorList>
            <person name="Bae J.-W."/>
            <person name="Choi J.-W."/>
        </authorList>
    </citation>
    <scope>NUCLEOTIDE SEQUENCE [LARGE SCALE GENOMIC DNA]</scope>
    <source>
        <strain evidence="2 3">2T18</strain>
    </source>
</reference>
<feature type="transmembrane region" description="Helical" evidence="1">
    <location>
        <begin position="12"/>
        <end position="31"/>
    </location>
</feature>
<dbReference type="Pfam" id="PF07963">
    <property type="entry name" value="N_methyl"/>
    <property type="match status" value="1"/>
</dbReference>
<protein>
    <submittedName>
        <fullName evidence="2">PilW family protein</fullName>
    </submittedName>
</protein>
<dbReference type="RefSeq" id="WP_179355701.1">
    <property type="nucleotide sequence ID" value="NZ_CP058627.1"/>
</dbReference>
<dbReference type="GO" id="GO:0043683">
    <property type="term" value="P:type IV pilus assembly"/>
    <property type="evidence" value="ECO:0007669"/>
    <property type="project" value="InterPro"/>
</dbReference>
<keyword evidence="1" id="KW-0472">Membrane</keyword>
<dbReference type="AlphaFoldDB" id="A0A7H9BKK3"/>
<evidence type="ECO:0000313" key="2">
    <source>
        <dbReference type="EMBL" id="QLG89205.1"/>
    </source>
</evidence>
<keyword evidence="1" id="KW-0812">Transmembrane</keyword>
<gene>
    <name evidence="2" type="ORF">HQ393_13655</name>
</gene>
<dbReference type="SUPFAM" id="SSF54523">
    <property type="entry name" value="Pili subunits"/>
    <property type="match status" value="1"/>
</dbReference>
<keyword evidence="3" id="KW-1185">Reference proteome</keyword>
<dbReference type="InterPro" id="IPR032092">
    <property type="entry name" value="PilW"/>
</dbReference>
<dbReference type="PROSITE" id="PS00409">
    <property type="entry name" value="PROKAR_NTER_METHYL"/>
    <property type="match status" value="1"/>
</dbReference>